<keyword evidence="10" id="KW-1185">Reference proteome</keyword>
<dbReference type="RefSeq" id="WP_124223571.1">
    <property type="nucleotide sequence ID" value="NZ_RKRF01000013.1"/>
</dbReference>
<keyword evidence="3" id="KW-1003">Cell membrane</keyword>
<keyword evidence="6 7" id="KW-0472">Membrane</keyword>
<evidence type="ECO:0000256" key="6">
    <source>
        <dbReference type="ARBA" id="ARBA00023136"/>
    </source>
</evidence>
<dbReference type="GO" id="GO:0005886">
    <property type="term" value="C:plasma membrane"/>
    <property type="evidence" value="ECO:0007669"/>
    <property type="project" value="UniProtKB-SubCell"/>
</dbReference>
<evidence type="ECO:0000313" key="9">
    <source>
        <dbReference type="EMBL" id="RPF50375.1"/>
    </source>
</evidence>
<evidence type="ECO:0000256" key="5">
    <source>
        <dbReference type="ARBA" id="ARBA00022989"/>
    </source>
</evidence>
<gene>
    <name evidence="9" type="ORF">EDC24_2810</name>
</gene>
<feature type="transmembrane region" description="Helical" evidence="7">
    <location>
        <begin position="65"/>
        <end position="82"/>
    </location>
</feature>
<sequence length="290" mass="32095">MRLYVALISLSIVWGLTFILIKVSVDDTGVWGMVFLRCSLGALALLPFCIFRIKRLKLSIPYKHLIILGILNAGIPWGLLAWTETAINSNTTSVINALTPIFTALIGFLFFQKKLIKKQWLGILIGFFGIIVLTEFQIHQLLGSDFIGIGTMVLATIFYGFGSQYLKKNLQHHDLIVTITVSLFVASIFGLIMSLFLNDLPQFASFDFETSLIVIALGVFGSGLAHVLLYYMILNGTPEFAATVAYIIPITAIISGFFILNESITLNLLIGMLFIFTGIYITGRHNPSNT</sequence>
<evidence type="ECO:0000256" key="2">
    <source>
        <dbReference type="ARBA" id="ARBA00007362"/>
    </source>
</evidence>
<dbReference type="PANTHER" id="PTHR32322:SF18">
    <property type="entry name" value="S-ADENOSYLMETHIONINE_S-ADENOSYLHOMOCYSTEINE TRANSPORTER"/>
    <property type="match status" value="1"/>
</dbReference>
<feature type="transmembrane region" description="Helical" evidence="7">
    <location>
        <begin position="31"/>
        <end position="53"/>
    </location>
</feature>
<protein>
    <submittedName>
        <fullName evidence="9">EamA domain-containing membrane protein RarD</fullName>
    </submittedName>
</protein>
<accession>A0A3N5BWX3</accession>
<dbReference type="SUPFAM" id="SSF103481">
    <property type="entry name" value="Multidrug resistance efflux transporter EmrE"/>
    <property type="match status" value="2"/>
</dbReference>
<dbReference type="Proteomes" id="UP000276443">
    <property type="component" value="Unassembled WGS sequence"/>
</dbReference>
<feature type="transmembrane region" description="Helical" evidence="7">
    <location>
        <begin position="120"/>
        <end position="140"/>
    </location>
</feature>
<feature type="domain" description="EamA" evidence="8">
    <location>
        <begin position="147"/>
        <end position="282"/>
    </location>
</feature>
<feature type="transmembrane region" description="Helical" evidence="7">
    <location>
        <begin position="94"/>
        <end position="111"/>
    </location>
</feature>
<proteinExistence type="inferred from homology"/>
<feature type="transmembrane region" description="Helical" evidence="7">
    <location>
        <begin position="175"/>
        <end position="197"/>
    </location>
</feature>
<dbReference type="OrthoDB" id="67135at2"/>
<feature type="transmembrane region" description="Helical" evidence="7">
    <location>
        <begin position="240"/>
        <end position="260"/>
    </location>
</feature>
<feature type="transmembrane region" description="Helical" evidence="7">
    <location>
        <begin position="266"/>
        <end position="283"/>
    </location>
</feature>
<keyword evidence="5 7" id="KW-1133">Transmembrane helix</keyword>
<organism evidence="9 10">
    <name type="scientific">Aquisalibacillus elongatus</name>
    <dbReference type="NCBI Taxonomy" id="485577"/>
    <lineage>
        <taxon>Bacteria</taxon>
        <taxon>Bacillati</taxon>
        <taxon>Bacillota</taxon>
        <taxon>Bacilli</taxon>
        <taxon>Bacillales</taxon>
        <taxon>Bacillaceae</taxon>
        <taxon>Aquisalibacillus</taxon>
    </lineage>
</organism>
<feature type="transmembrane region" description="Helical" evidence="7">
    <location>
        <begin position="146"/>
        <end position="163"/>
    </location>
</feature>
<dbReference type="Pfam" id="PF00892">
    <property type="entry name" value="EamA"/>
    <property type="match status" value="2"/>
</dbReference>
<feature type="transmembrane region" description="Helical" evidence="7">
    <location>
        <begin position="212"/>
        <end position="233"/>
    </location>
</feature>
<dbReference type="InterPro" id="IPR050638">
    <property type="entry name" value="AA-Vitamin_Transporters"/>
</dbReference>
<dbReference type="InterPro" id="IPR000620">
    <property type="entry name" value="EamA_dom"/>
</dbReference>
<evidence type="ECO:0000259" key="8">
    <source>
        <dbReference type="Pfam" id="PF00892"/>
    </source>
</evidence>
<dbReference type="AlphaFoldDB" id="A0A3N5BWX3"/>
<comment type="subcellular location">
    <subcellularLocation>
        <location evidence="1">Cell membrane</location>
        <topology evidence="1">Multi-pass membrane protein</topology>
    </subcellularLocation>
</comment>
<evidence type="ECO:0000256" key="1">
    <source>
        <dbReference type="ARBA" id="ARBA00004651"/>
    </source>
</evidence>
<name>A0A3N5BWX3_9BACI</name>
<comment type="caution">
    <text evidence="9">The sequence shown here is derived from an EMBL/GenBank/DDBJ whole genome shotgun (WGS) entry which is preliminary data.</text>
</comment>
<dbReference type="InterPro" id="IPR037185">
    <property type="entry name" value="EmrE-like"/>
</dbReference>
<keyword evidence="4 7" id="KW-0812">Transmembrane</keyword>
<evidence type="ECO:0000256" key="4">
    <source>
        <dbReference type="ARBA" id="ARBA00022692"/>
    </source>
</evidence>
<feature type="domain" description="EamA" evidence="8">
    <location>
        <begin position="4"/>
        <end position="133"/>
    </location>
</feature>
<evidence type="ECO:0000256" key="3">
    <source>
        <dbReference type="ARBA" id="ARBA00022475"/>
    </source>
</evidence>
<reference evidence="9 10" key="1">
    <citation type="submission" date="2018-11" db="EMBL/GenBank/DDBJ databases">
        <title>Genomic Encyclopedia of Type Strains, Phase IV (KMG-IV): sequencing the most valuable type-strain genomes for metagenomic binning, comparative biology and taxonomic classification.</title>
        <authorList>
            <person name="Goeker M."/>
        </authorList>
    </citation>
    <scope>NUCLEOTIDE SEQUENCE [LARGE SCALE GENOMIC DNA]</scope>
    <source>
        <strain evidence="9 10">DSM 18090</strain>
    </source>
</reference>
<dbReference type="PANTHER" id="PTHR32322">
    <property type="entry name" value="INNER MEMBRANE TRANSPORTER"/>
    <property type="match status" value="1"/>
</dbReference>
<dbReference type="EMBL" id="RKRF01000013">
    <property type="protein sequence ID" value="RPF50375.1"/>
    <property type="molecule type" value="Genomic_DNA"/>
</dbReference>
<evidence type="ECO:0000256" key="7">
    <source>
        <dbReference type="SAM" id="Phobius"/>
    </source>
</evidence>
<comment type="similarity">
    <text evidence="2">Belongs to the EamA transporter family.</text>
</comment>
<evidence type="ECO:0000313" key="10">
    <source>
        <dbReference type="Proteomes" id="UP000276443"/>
    </source>
</evidence>